<organism evidence="1 2">
    <name type="scientific">Toxocara canis</name>
    <name type="common">Canine roundworm</name>
    <dbReference type="NCBI Taxonomy" id="6265"/>
    <lineage>
        <taxon>Eukaryota</taxon>
        <taxon>Metazoa</taxon>
        <taxon>Ecdysozoa</taxon>
        <taxon>Nematoda</taxon>
        <taxon>Chromadorea</taxon>
        <taxon>Rhabditida</taxon>
        <taxon>Spirurina</taxon>
        <taxon>Ascaridomorpha</taxon>
        <taxon>Ascaridoidea</taxon>
        <taxon>Toxocaridae</taxon>
        <taxon>Toxocara</taxon>
    </lineage>
</organism>
<keyword evidence="2" id="KW-1185">Reference proteome</keyword>
<dbReference type="Proteomes" id="UP000031036">
    <property type="component" value="Unassembled WGS sequence"/>
</dbReference>
<protein>
    <submittedName>
        <fullName evidence="1">Uncharacterized protein</fullName>
    </submittedName>
</protein>
<evidence type="ECO:0000313" key="1">
    <source>
        <dbReference type="EMBL" id="KHN87778.1"/>
    </source>
</evidence>
<dbReference type="EMBL" id="JPKZ01000334">
    <property type="protein sequence ID" value="KHN87778.1"/>
    <property type="molecule type" value="Genomic_DNA"/>
</dbReference>
<name>A0A0B2W1E6_TOXCA</name>
<dbReference type="AlphaFoldDB" id="A0A0B2W1E6"/>
<proteinExistence type="predicted"/>
<reference evidence="1 2" key="1">
    <citation type="submission" date="2014-11" db="EMBL/GenBank/DDBJ databases">
        <title>Genetic blueprint of the zoonotic pathogen Toxocara canis.</title>
        <authorList>
            <person name="Zhu X.-Q."/>
            <person name="Korhonen P.K."/>
            <person name="Cai H."/>
            <person name="Young N.D."/>
            <person name="Nejsum P."/>
            <person name="von Samson-Himmelstjerna G."/>
            <person name="Boag P.R."/>
            <person name="Tan P."/>
            <person name="Li Q."/>
            <person name="Min J."/>
            <person name="Yang Y."/>
            <person name="Wang X."/>
            <person name="Fang X."/>
            <person name="Hall R.S."/>
            <person name="Hofmann A."/>
            <person name="Sternberg P.W."/>
            <person name="Jex A.R."/>
            <person name="Gasser R.B."/>
        </authorList>
    </citation>
    <scope>NUCLEOTIDE SEQUENCE [LARGE SCALE GENOMIC DNA]</scope>
    <source>
        <strain evidence="1">PN_DK_2014</strain>
    </source>
</reference>
<comment type="caution">
    <text evidence="1">The sequence shown here is derived from an EMBL/GenBank/DDBJ whole genome shotgun (WGS) entry which is preliminary data.</text>
</comment>
<sequence length="127" mass="14348">MWLTMSIYSRLCAHLKRSISARSIAKSPVPVTLSKMPCHQSISLTERENNNKSSSDTLTDCDASIKSTISVQRKTSSEKVSTTNSSWKEDIKSDTASVNDDEAEKIIKEHNRRFLQLEVCYEPPQKI</sequence>
<gene>
    <name evidence="1" type="ORF">Tcan_10023</name>
</gene>
<accession>A0A0B2W1E6</accession>
<evidence type="ECO:0000313" key="2">
    <source>
        <dbReference type="Proteomes" id="UP000031036"/>
    </source>
</evidence>